<feature type="region of interest" description="Disordered" evidence="1">
    <location>
        <begin position="32"/>
        <end position="57"/>
    </location>
</feature>
<dbReference type="EMBL" id="CP122566">
    <property type="protein sequence ID" value="WGH92230.1"/>
    <property type="molecule type" value="Genomic_DNA"/>
</dbReference>
<feature type="chain" id="PRO_5042471096" evidence="2">
    <location>
        <begin position="28"/>
        <end position="248"/>
    </location>
</feature>
<reference evidence="3 4" key="1">
    <citation type="submission" date="2023-03" db="EMBL/GenBank/DDBJ databases">
        <title>Complete genome sequences of several Auritidibacter ignavus strains isolated from ear infections.</title>
        <authorList>
            <person name="Baehr T."/>
            <person name="Baumhoegger A.M."/>
        </authorList>
    </citation>
    <scope>NUCLEOTIDE SEQUENCE [LARGE SCALE GENOMIC DNA]</scope>
    <source>
        <strain evidence="3 4">BABAE-6</strain>
    </source>
</reference>
<dbReference type="RefSeq" id="WP_279674437.1">
    <property type="nucleotide sequence ID" value="NZ_CP122566.1"/>
</dbReference>
<evidence type="ECO:0000256" key="1">
    <source>
        <dbReference type="SAM" id="MobiDB-lite"/>
    </source>
</evidence>
<protein>
    <submittedName>
        <fullName evidence="3">Uncharacterized protein</fullName>
    </submittedName>
</protein>
<sequence length="248" mass="27124">MLFSTPALAARYRSVALATLVSLSALGLTGCGGEDDPGSGQAQDPATAIPSDQAPEPREESIALANQVDETLQEAMVYTGEEIWGDRWLVVDSLREVSDPDQCQQATLSQLEVAMDSTDPAVYAQVDGETQLDETASVEELDLVEFSTDADRRERVELEEARETDCVNEEMTEIEDDIISAEAGEVSIREVVVSDFLTARTAELETGGTWLRYRSVYPSATDPQDGIAFDAWAESARERIDEIYTATR</sequence>
<dbReference type="AlphaFoldDB" id="A0AAJ6ALF0"/>
<evidence type="ECO:0000313" key="3">
    <source>
        <dbReference type="EMBL" id="WGH92230.1"/>
    </source>
</evidence>
<name>A0AAJ6ALF0_9MICC</name>
<keyword evidence="4" id="KW-1185">Reference proteome</keyword>
<feature type="signal peptide" evidence="2">
    <location>
        <begin position="1"/>
        <end position="27"/>
    </location>
</feature>
<proteinExistence type="predicted"/>
<keyword evidence="2" id="KW-0732">Signal</keyword>
<evidence type="ECO:0000313" key="4">
    <source>
        <dbReference type="Proteomes" id="UP001224674"/>
    </source>
</evidence>
<accession>A0AAJ6ALF0</accession>
<dbReference type="Proteomes" id="UP001224674">
    <property type="component" value="Chromosome"/>
</dbReference>
<organism evidence="3 4">
    <name type="scientific">Auritidibacter ignavus</name>
    <dbReference type="NCBI Taxonomy" id="678932"/>
    <lineage>
        <taxon>Bacteria</taxon>
        <taxon>Bacillati</taxon>
        <taxon>Actinomycetota</taxon>
        <taxon>Actinomycetes</taxon>
        <taxon>Micrococcales</taxon>
        <taxon>Micrococcaceae</taxon>
        <taxon>Auritidibacter</taxon>
    </lineage>
</organism>
<evidence type="ECO:0000256" key="2">
    <source>
        <dbReference type="SAM" id="SignalP"/>
    </source>
</evidence>
<gene>
    <name evidence="3" type="ORF">QDX21_07780</name>
</gene>